<dbReference type="CDD" id="cd00684">
    <property type="entry name" value="Terpene_cyclase_plant_C1"/>
    <property type="match status" value="1"/>
</dbReference>
<sequence length="908" mass="102541">MKCWTNSNFPVVEEAARSGRPGGLLHLILTCGPGNVCMYAEIWMLSVSVSQQDKANGADVSLFMRARGCGVERNRLVYLCAMNLAIAHSPSFPVLAASARSPSPSCDSRSSIPVAGNVSIAPLLVPLCLSASFCFRDDAQGAAKLDHGCKKHTSGNGTLLCSNGPMERIREHLQKIELSASSYDTAWVAMVPSPMSPQRPCFPQCLNWILDNQHPDGSWGLHHIHPSLIIDGLSSTLACILALERWKSGQEHVRRGLSFIESNFSRIVDEQLHSPIGFDIIFPGMVEYALNIGLEIPIDQSDINNMLCKRDAELQREQGNNCEGRKAYLAYVAEGLANILDWREIMKYQRENGSLFNSPSTTAAALMHIYDAKALEYLRSLLLRFGCSVPTSYPVDVHIHLCMIDNIERLGVARHFSHEIKSILDRIYRCWLLNDEEISSDMATCAMAFRLLRMNGYDVSSDCFTQFSEVNYFYNSLQGYLKDVSTVLELYKASQIKISPNELVLDKLGSWSRDFLKQALISNQKLGLQVALQEVDYALNFPFYANLECLEHKRNIENFGAEKFHVLKTSYQHCGINDNNLLRLALEDFCTSQSIYRKELQNLEDWVKENKLDQLEFARQKQAYCYFSAAATLFSPEMSEARMSWAKNSILTTVVDDFFDFGGSREELESLISLVEKWDGTWKEESCSEQVKIIFSALFNTINEHGIRASALQQRSITHHLVEIWLTLMKSMMKEAEWTLNKEVPSLDEYMLNGYVSFALGPIILPALYFVGPQLPEYVVNHPEYQNLLKLVSTCGRLLNDIQGFQREGKEGKLNSVSLRILRSHGSASEEEVKKEMQRAIDGSRTELLRLVLQQDGSVVPRPCKDLFWKMCRILHVFYMKTDGFTSPKEMLGAVNSVIHEPLKVSHI</sequence>
<dbReference type="InterPro" id="IPR008949">
    <property type="entry name" value="Isoprenoid_synthase_dom_sf"/>
</dbReference>
<dbReference type="Gene3D" id="1.50.10.130">
    <property type="entry name" value="Terpene synthase, N-terminal domain"/>
    <property type="match status" value="1"/>
</dbReference>
<accession>A0A9E7I7W5</accession>
<dbReference type="GO" id="GO:0016102">
    <property type="term" value="P:diterpenoid biosynthetic process"/>
    <property type="evidence" value="ECO:0007669"/>
    <property type="project" value="InterPro"/>
</dbReference>
<name>A0A9E7I7W5_9LILI</name>
<organism evidence="7 8">
    <name type="scientific">Musa troglodytarum</name>
    <name type="common">fe'i banana</name>
    <dbReference type="NCBI Taxonomy" id="320322"/>
    <lineage>
        <taxon>Eukaryota</taxon>
        <taxon>Viridiplantae</taxon>
        <taxon>Streptophyta</taxon>
        <taxon>Embryophyta</taxon>
        <taxon>Tracheophyta</taxon>
        <taxon>Spermatophyta</taxon>
        <taxon>Magnoliopsida</taxon>
        <taxon>Liliopsida</taxon>
        <taxon>Zingiberales</taxon>
        <taxon>Musaceae</taxon>
        <taxon>Musa</taxon>
    </lineage>
</organism>
<dbReference type="OrthoDB" id="2343925at2759"/>
<dbReference type="SFLD" id="SFLDG01014">
    <property type="entry name" value="Terpene_Cyclase_Like_1_N-term"/>
    <property type="match status" value="1"/>
</dbReference>
<keyword evidence="4" id="KW-0456">Lyase</keyword>
<dbReference type="Gene3D" id="1.50.10.160">
    <property type="match status" value="1"/>
</dbReference>
<keyword evidence="8" id="KW-1185">Reference proteome</keyword>
<keyword evidence="3" id="KW-0460">Magnesium</keyword>
<dbReference type="Proteomes" id="UP001055439">
    <property type="component" value="Chromosome 9"/>
</dbReference>
<dbReference type="InterPro" id="IPR008930">
    <property type="entry name" value="Terpenoid_cyclase/PrenylTrfase"/>
</dbReference>
<protein>
    <submittedName>
        <fullName evidence="7">Ent-kaurene synthase</fullName>
    </submittedName>
</protein>
<evidence type="ECO:0000313" key="7">
    <source>
        <dbReference type="EMBL" id="URE42558.1"/>
    </source>
</evidence>
<dbReference type="InterPro" id="IPR050148">
    <property type="entry name" value="Terpene_synthase-like"/>
</dbReference>
<dbReference type="GO" id="GO:0010333">
    <property type="term" value="F:terpene synthase activity"/>
    <property type="evidence" value="ECO:0007669"/>
    <property type="project" value="InterPro"/>
</dbReference>
<dbReference type="FunFam" id="1.10.600.10:FF:000005">
    <property type="entry name" value="Ent-kaur-16-ene synthase, chloroplastic"/>
    <property type="match status" value="1"/>
</dbReference>
<feature type="domain" description="Terpene synthase metal-binding" evidence="6">
    <location>
        <begin position="608"/>
        <end position="844"/>
    </location>
</feature>
<dbReference type="PANTHER" id="PTHR31739">
    <property type="entry name" value="ENT-COPALYL DIPHOSPHATE SYNTHASE, CHLOROPLASTIC"/>
    <property type="match status" value="1"/>
</dbReference>
<dbReference type="Pfam" id="PF03936">
    <property type="entry name" value="Terpene_synth_C"/>
    <property type="match status" value="1"/>
</dbReference>
<dbReference type="InterPro" id="IPR044814">
    <property type="entry name" value="Terpene_cyclase_plant_C1"/>
</dbReference>
<comment type="cofactor">
    <cofactor evidence="1">
        <name>Mg(2+)</name>
        <dbReference type="ChEBI" id="CHEBI:18420"/>
    </cofactor>
</comment>
<dbReference type="InterPro" id="IPR036965">
    <property type="entry name" value="Terpene_synth_N_sf"/>
</dbReference>
<dbReference type="InterPro" id="IPR005630">
    <property type="entry name" value="Terpene_synthase_metal-bd"/>
</dbReference>
<dbReference type="SUPFAM" id="SSF48576">
    <property type="entry name" value="Terpenoid synthases"/>
    <property type="match status" value="1"/>
</dbReference>
<dbReference type="FunFam" id="1.50.10.160:FF:000002">
    <property type="entry name" value="cis-abienol synthase, chloroplastic"/>
    <property type="match status" value="1"/>
</dbReference>
<proteinExistence type="predicted"/>
<evidence type="ECO:0000256" key="4">
    <source>
        <dbReference type="ARBA" id="ARBA00023239"/>
    </source>
</evidence>
<evidence type="ECO:0000256" key="2">
    <source>
        <dbReference type="ARBA" id="ARBA00022723"/>
    </source>
</evidence>
<dbReference type="PANTHER" id="PTHR31739:SF3">
    <property type="entry name" value="ENT-KAUR-16-ENE SYNTHASE, CHLOROPLASTIC"/>
    <property type="match status" value="1"/>
</dbReference>
<dbReference type="InterPro" id="IPR001906">
    <property type="entry name" value="Terpene_synth_N"/>
</dbReference>
<evidence type="ECO:0000256" key="3">
    <source>
        <dbReference type="ARBA" id="ARBA00022842"/>
    </source>
</evidence>
<dbReference type="EMBL" id="CP097511">
    <property type="protein sequence ID" value="URE42558.1"/>
    <property type="molecule type" value="Genomic_DNA"/>
</dbReference>
<evidence type="ECO:0000259" key="6">
    <source>
        <dbReference type="Pfam" id="PF03936"/>
    </source>
</evidence>
<dbReference type="Pfam" id="PF01397">
    <property type="entry name" value="Terpene_synth"/>
    <property type="match status" value="1"/>
</dbReference>
<dbReference type="Gene3D" id="1.10.600.10">
    <property type="entry name" value="Farnesyl Diphosphate Synthase"/>
    <property type="match status" value="1"/>
</dbReference>
<dbReference type="FunFam" id="1.50.10.130:FF:000002">
    <property type="entry name" value="Ent-copalyl diphosphate synthase, chloroplastic"/>
    <property type="match status" value="1"/>
</dbReference>
<dbReference type="GO" id="GO:0000287">
    <property type="term" value="F:magnesium ion binding"/>
    <property type="evidence" value="ECO:0007669"/>
    <property type="project" value="InterPro"/>
</dbReference>
<feature type="domain" description="Terpene synthase N-terminal" evidence="5">
    <location>
        <begin position="341"/>
        <end position="539"/>
    </location>
</feature>
<dbReference type="AlphaFoldDB" id="A0A9E7I7W5"/>
<evidence type="ECO:0000313" key="8">
    <source>
        <dbReference type="Proteomes" id="UP001055439"/>
    </source>
</evidence>
<evidence type="ECO:0000256" key="1">
    <source>
        <dbReference type="ARBA" id="ARBA00001946"/>
    </source>
</evidence>
<keyword evidence="2" id="KW-0479">Metal-binding</keyword>
<gene>
    <name evidence="7" type="ORF">MUK42_14852</name>
</gene>
<dbReference type="SUPFAM" id="SSF48239">
    <property type="entry name" value="Terpenoid cyclases/Protein prenyltransferases"/>
    <property type="match status" value="2"/>
</dbReference>
<evidence type="ECO:0000259" key="5">
    <source>
        <dbReference type="Pfam" id="PF01397"/>
    </source>
</evidence>
<reference evidence="7" key="1">
    <citation type="submission" date="2022-05" db="EMBL/GenBank/DDBJ databases">
        <title>The Musa troglodytarum L. genome provides insights into the mechanism of non-climacteric behaviour and enrichment of carotenoids.</title>
        <authorList>
            <person name="Wang J."/>
        </authorList>
    </citation>
    <scope>NUCLEOTIDE SEQUENCE</scope>
    <source>
        <tissue evidence="7">Leaf</tissue>
    </source>
</reference>